<dbReference type="RefSeq" id="WP_168056330.1">
    <property type="nucleotide sequence ID" value="NZ_JAAOZT010000009.1"/>
</dbReference>
<name>A0A840RTW9_9BURK</name>
<dbReference type="EMBL" id="JACHHQ010000003">
    <property type="protein sequence ID" value="MBB5199990.1"/>
    <property type="molecule type" value="Genomic_DNA"/>
</dbReference>
<dbReference type="InterPro" id="IPR014710">
    <property type="entry name" value="RmlC-like_jellyroll"/>
</dbReference>
<organism evidence="1 2">
    <name type="scientific">Glaciimonas immobilis</name>
    <dbReference type="NCBI Taxonomy" id="728004"/>
    <lineage>
        <taxon>Bacteria</taxon>
        <taxon>Pseudomonadati</taxon>
        <taxon>Pseudomonadota</taxon>
        <taxon>Betaproteobacteria</taxon>
        <taxon>Burkholderiales</taxon>
        <taxon>Oxalobacteraceae</taxon>
        <taxon>Glaciimonas</taxon>
    </lineage>
</organism>
<dbReference type="AlphaFoldDB" id="A0A840RTW9"/>
<dbReference type="SUPFAM" id="SSF51182">
    <property type="entry name" value="RmlC-like cupins"/>
    <property type="match status" value="1"/>
</dbReference>
<gene>
    <name evidence="1" type="ORF">HNR39_001822</name>
</gene>
<proteinExistence type="predicted"/>
<dbReference type="InterPro" id="IPR011051">
    <property type="entry name" value="RmlC_Cupin_sf"/>
</dbReference>
<reference evidence="1 2" key="1">
    <citation type="submission" date="2020-08" db="EMBL/GenBank/DDBJ databases">
        <title>Genomic Encyclopedia of Type Strains, Phase IV (KMG-IV): sequencing the most valuable type-strain genomes for metagenomic binning, comparative biology and taxonomic classification.</title>
        <authorList>
            <person name="Goeker M."/>
        </authorList>
    </citation>
    <scope>NUCLEOTIDE SEQUENCE [LARGE SCALE GENOMIC DNA]</scope>
    <source>
        <strain evidence="1 2">DSM 23240</strain>
    </source>
</reference>
<evidence type="ECO:0000313" key="2">
    <source>
        <dbReference type="Proteomes" id="UP000571084"/>
    </source>
</evidence>
<keyword evidence="1" id="KW-0560">Oxidoreductase</keyword>
<dbReference type="Pfam" id="PF11142">
    <property type="entry name" value="DUF2917"/>
    <property type="match status" value="1"/>
</dbReference>
<dbReference type="GO" id="GO:0051213">
    <property type="term" value="F:dioxygenase activity"/>
    <property type="evidence" value="ECO:0007669"/>
    <property type="project" value="UniProtKB-KW"/>
</dbReference>
<dbReference type="Proteomes" id="UP000571084">
    <property type="component" value="Unassembled WGS sequence"/>
</dbReference>
<evidence type="ECO:0000313" key="1">
    <source>
        <dbReference type="EMBL" id="MBB5199990.1"/>
    </source>
</evidence>
<accession>A0A840RTW9</accession>
<dbReference type="InterPro" id="IPR021317">
    <property type="entry name" value="DUF2917"/>
</dbReference>
<keyword evidence="2" id="KW-1185">Reference proteome</keyword>
<comment type="caution">
    <text evidence="1">The sequence shown here is derived from an EMBL/GenBank/DDBJ whole genome shotgun (WGS) entry which is preliminary data.</text>
</comment>
<keyword evidence="1" id="KW-0223">Dioxygenase</keyword>
<sequence>MRALFTKGIEQSLALNAGQVLSMQAKRAETLQVTSGRVWVTISGERDDYWLSAGDHLNVAAGSRIVLEADQGQSVVKVQLQKPAVSRVVTSGRMPVAVQVH</sequence>
<dbReference type="Gene3D" id="2.60.120.10">
    <property type="entry name" value="Jelly Rolls"/>
    <property type="match status" value="1"/>
</dbReference>
<protein>
    <submittedName>
        <fullName evidence="1">Quercetin dioxygenase-like cupin family protein</fullName>
    </submittedName>
</protein>